<feature type="signal peptide" evidence="1">
    <location>
        <begin position="1"/>
        <end position="20"/>
    </location>
</feature>
<evidence type="ECO:0008006" key="4">
    <source>
        <dbReference type="Google" id="ProtNLM"/>
    </source>
</evidence>
<dbReference type="eggNOG" id="ENOG503091D">
    <property type="taxonomic scope" value="Bacteria"/>
</dbReference>
<accession>W7XUX5</accession>
<protein>
    <recommendedName>
        <fullName evidence="4">Lipoprotein</fullName>
    </recommendedName>
</protein>
<proteinExistence type="predicted"/>
<dbReference type="PROSITE" id="PS51257">
    <property type="entry name" value="PROKAR_LIPOPROTEIN"/>
    <property type="match status" value="1"/>
</dbReference>
<comment type="caution">
    <text evidence="2">The sequence shown here is derived from an EMBL/GenBank/DDBJ whole genome shotgun (WGS) entry which is preliminary data.</text>
</comment>
<dbReference type="AlphaFoldDB" id="W7XUX5"/>
<gene>
    <name evidence="2" type="ORF">JCM21142_463</name>
</gene>
<name>W7XUX5_9BACT</name>
<dbReference type="EMBL" id="BAMD01000003">
    <property type="protein sequence ID" value="GAF01845.1"/>
    <property type="molecule type" value="Genomic_DNA"/>
</dbReference>
<feature type="chain" id="PRO_5004906216" description="Lipoprotein" evidence="1">
    <location>
        <begin position="21"/>
        <end position="308"/>
    </location>
</feature>
<dbReference type="OrthoDB" id="1116284at2"/>
<evidence type="ECO:0000313" key="2">
    <source>
        <dbReference type="EMBL" id="GAF01845.1"/>
    </source>
</evidence>
<organism evidence="2 3">
    <name type="scientific">Saccharicrinis fermentans DSM 9555 = JCM 21142</name>
    <dbReference type="NCBI Taxonomy" id="869213"/>
    <lineage>
        <taxon>Bacteria</taxon>
        <taxon>Pseudomonadati</taxon>
        <taxon>Bacteroidota</taxon>
        <taxon>Bacteroidia</taxon>
        <taxon>Marinilabiliales</taxon>
        <taxon>Marinilabiliaceae</taxon>
        <taxon>Saccharicrinis</taxon>
    </lineage>
</organism>
<keyword evidence="1" id="KW-0732">Signal</keyword>
<reference evidence="2 3" key="1">
    <citation type="journal article" date="2014" name="Genome Announc.">
        <title>Draft Genome Sequence of Cytophaga fermentans JCM 21142T, a Facultative Anaerobe Isolated from Marine Mud.</title>
        <authorList>
            <person name="Starns D."/>
            <person name="Oshima K."/>
            <person name="Suda W."/>
            <person name="Iino T."/>
            <person name="Yuki M."/>
            <person name="Inoue J."/>
            <person name="Kitamura K."/>
            <person name="Iida T."/>
            <person name="Darby A."/>
            <person name="Hattori M."/>
            <person name="Ohkuma M."/>
        </authorList>
    </citation>
    <scope>NUCLEOTIDE SEQUENCE [LARGE SCALE GENOMIC DNA]</scope>
    <source>
        <strain evidence="2 3">JCM 21142</strain>
    </source>
</reference>
<dbReference type="RefSeq" id="WP_027472933.1">
    <property type="nucleotide sequence ID" value="NZ_BAMD01000003.1"/>
</dbReference>
<evidence type="ECO:0000256" key="1">
    <source>
        <dbReference type="SAM" id="SignalP"/>
    </source>
</evidence>
<evidence type="ECO:0000313" key="3">
    <source>
        <dbReference type="Proteomes" id="UP000019402"/>
    </source>
</evidence>
<keyword evidence="3" id="KW-1185">Reference proteome</keyword>
<dbReference type="STRING" id="869213.GCA_000517085_03543"/>
<sequence>MLKKLFFTTAIFGGILLFSACSGNSSKSQESNQDDFSLSDSDVNSSDAPLELSEEIMGDVIQNISSPVEMASLIKKSGAGFSQKTLNKPEKVDDYNTSFKRALNLGVFSADLGYINTFDKNNIVVSYLLSVKELAEGIKVGQFFDFAALKEMASSSSNLDSLMEVSINSFNKMDSYLRDQNRSNVSTLIVTGAWVEGLYISGKVIQETQNEDLINRMGEQKDIIDILLIILENYSADPNFAELVSRMEQIKQAYAEVKITTEFGEPKRIEKNGTLIIVQDEISHVEITPEQINKIVVEITSLRDFIVS</sequence>
<dbReference type="Proteomes" id="UP000019402">
    <property type="component" value="Unassembled WGS sequence"/>
</dbReference>